<dbReference type="RefSeq" id="WP_168608101.1">
    <property type="nucleotide sequence ID" value="NZ_JAAZQD010000001.1"/>
</dbReference>
<dbReference type="Pfam" id="PF00903">
    <property type="entry name" value="Glyoxalase"/>
    <property type="match status" value="1"/>
</dbReference>
<reference evidence="2 3" key="1">
    <citation type="journal article" date="2017" name="Int. J. Syst. Evol. Microbiol.">
        <title>Oleiagrimonas citrea sp. nov., a marine bacterium isolated from tidal flat sediment and emended description of the genus Oleiagrimonas Fang et al. 2015 and Oleiagrimonas soli.</title>
        <authorList>
            <person name="Yang S.H."/>
            <person name="Seo H.S."/>
            <person name="Seong C.N."/>
            <person name="Kwon K.K."/>
        </authorList>
    </citation>
    <scope>NUCLEOTIDE SEQUENCE [LARGE SCALE GENOMIC DNA]</scope>
    <source>
        <strain evidence="2 3">MEBiC09124</strain>
    </source>
</reference>
<dbReference type="EMBL" id="JAAZQD010000001">
    <property type="protein sequence ID" value="NKZ37458.1"/>
    <property type="molecule type" value="Genomic_DNA"/>
</dbReference>
<dbReference type="Proteomes" id="UP000541636">
    <property type="component" value="Unassembled WGS sequence"/>
</dbReference>
<comment type="caution">
    <text evidence="2">The sequence shown here is derived from an EMBL/GenBank/DDBJ whole genome shotgun (WGS) entry which is preliminary data.</text>
</comment>
<dbReference type="SUPFAM" id="SSF54593">
    <property type="entry name" value="Glyoxalase/Bleomycin resistance protein/Dihydroxybiphenyl dioxygenase"/>
    <property type="match status" value="1"/>
</dbReference>
<dbReference type="AlphaFoldDB" id="A0A846ZIQ2"/>
<dbReference type="InterPro" id="IPR004360">
    <property type="entry name" value="Glyas_Fos-R_dOase_dom"/>
</dbReference>
<keyword evidence="3" id="KW-1185">Reference proteome</keyword>
<proteinExistence type="predicted"/>
<organism evidence="2 3">
    <name type="scientific">Oleiagrimonas citrea</name>
    <dbReference type="NCBI Taxonomy" id="1665687"/>
    <lineage>
        <taxon>Bacteria</taxon>
        <taxon>Pseudomonadati</taxon>
        <taxon>Pseudomonadota</taxon>
        <taxon>Gammaproteobacteria</taxon>
        <taxon>Lysobacterales</taxon>
        <taxon>Rhodanobacteraceae</taxon>
        <taxon>Oleiagrimonas</taxon>
    </lineage>
</organism>
<evidence type="ECO:0000313" key="3">
    <source>
        <dbReference type="Proteomes" id="UP000541636"/>
    </source>
</evidence>
<feature type="domain" description="VOC" evidence="1">
    <location>
        <begin position="15"/>
        <end position="125"/>
    </location>
</feature>
<protein>
    <recommendedName>
        <fullName evidence="1">VOC domain-containing protein</fullName>
    </recommendedName>
</protein>
<dbReference type="PROSITE" id="PS51819">
    <property type="entry name" value="VOC"/>
    <property type="match status" value="1"/>
</dbReference>
<name>A0A846ZIQ2_9GAMM</name>
<dbReference type="InterPro" id="IPR029068">
    <property type="entry name" value="Glyas_Bleomycin-R_OHBP_Dase"/>
</dbReference>
<evidence type="ECO:0000313" key="2">
    <source>
        <dbReference type="EMBL" id="NKZ37458.1"/>
    </source>
</evidence>
<accession>A0A846ZIQ2</accession>
<dbReference type="InterPro" id="IPR037523">
    <property type="entry name" value="VOC_core"/>
</dbReference>
<dbReference type="Gene3D" id="3.10.180.10">
    <property type="entry name" value="2,3-Dihydroxybiphenyl 1,2-Dioxygenase, domain 1"/>
    <property type="match status" value="1"/>
</dbReference>
<gene>
    <name evidence="2" type="ORF">HF690_00645</name>
</gene>
<evidence type="ECO:0000259" key="1">
    <source>
        <dbReference type="PROSITE" id="PS51819"/>
    </source>
</evidence>
<sequence>MTQDGAVGQVDERRAQGVIELQVSQLETSLSFYTAIGFAIERRHGDFVALTGHGCRLFLVRDASVPETWPRGCNLRIVVDDVDAIRRRIEEAGLPIACELADRRYGLRDFSIAAPDGFHLRFAQLLP</sequence>